<comment type="similarity">
    <text evidence="1 5">Belongs to the pseudouridine synthase RluA family.</text>
</comment>
<dbReference type="CDD" id="cd00165">
    <property type="entry name" value="S4"/>
    <property type="match status" value="1"/>
</dbReference>
<proteinExistence type="inferred from homology"/>
<dbReference type="Pfam" id="PF00849">
    <property type="entry name" value="PseudoU_synth_2"/>
    <property type="match status" value="1"/>
</dbReference>
<dbReference type="EMBL" id="JAGQHS010000050">
    <property type="protein sequence ID" value="MCA9756364.1"/>
    <property type="molecule type" value="Genomic_DNA"/>
</dbReference>
<dbReference type="Pfam" id="PF01479">
    <property type="entry name" value="S4"/>
    <property type="match status" value="1"/>
</dbReference>
<comment type="catalytic activity">
    <reaction evidence="5">
        <text>a uridine in RNA = a pseudouridine in RNA</text>
        <dbReference type="Rhea" id="RHEA:48348"/>
        <dbReference type="Rhea" id="RHEA-COMP:12068"/>
        <dbReference type="Rhea" id="RHEA-COMP:12069"/>
        <dbReference type="ChEBI" id="CHEBI:65314"/>
        <dbReference type="ChEBI" id="CHEBI:65315"/>
    </reaction>
</comment>
<evidence type="ECO:0000256" key="6">
    <source>
        <dbReference type="SAM" id="MobiDB-lite"/>
    </source>
</evidence>
<dbReference type="InterPro" id="IPR050188">
    <property type="entry name" value="RluA_PseudoU_synthase"/>
</dbReference>
<dbReference type="NCBIfam" id="TIGR00005">
    <property type="entry name" value="rluA_subfam"/>
    <property type="match status" value="1"/>
</dbReference>
<keyword evidence="4" id="KW-0694">RNA-binding</keyword>
<organism evidence="8 9">
    <name type="scientific">Eiseniibacteriota bacterium</name>
    <dbReference type="NCBI Taxonomy" id="2212470"/>
    <lineage>
        <taxon>Bacteria</taxon>
        <taxon>Candidatus Eiseniibacteriota</taxon>
    </lineage>
</organism>
<evidence type="ECO:0000256" key="2">
    <source>
        <dbReference type="ARBA" id="ARBA00023235"/>
    </source>
</evidence>
<dbReference type="GO" id="GO:0000455">
    <property type="term" value="P:enzyme-directed rRNA pseudouridine synthesis"/>
    <property type="evidence" value="ECO:0007669"/>
    <property type="project" value="UniProtKB-ARBA"/>
</dbReference>
<dbReference type="InterPro" id="IPR006225">
    <property type="entry name" value="PsdUridine_synth_RluC/D"/>
</dbReference>
<dbReference type="PROSITE" id="PS01129">
    <property type="entry name" value="PSI_RLU"/>
    <property type="match status" value="1"/>
</dbReference>
<feature type="region of interest" description="Disordered" evidence="6">
    <location>
        <begin position="1"/>
        <end position="31"/>
    </location>
</feature>
<evidence type="ECO:0000256" key="4">
    <source>
        <dbReference type="PROSITE-ProRule" id="PRU00182"/>
    </source>
</evidence>
<evidence type="ECO:0000259" key="7">
    <source>
        <dbReference type="SMART" id="SM00363"/>
    </source>
</evidence>
<dbReference type="AlphaFoldDB" id="A0A956SEJ2"/>
<dbReference type="SUPFAM" id="SSF55120">
    <property type="entry name" value="Pseudouridine synthase"/>
    <property type="match status" value="1"/>
</dbReference>
<accession>A0A956SEJ2</accession>
<dbReference type="PROSITE" id="PS50889">
    <property type="entry name" value="S4"/>
    <property type="match status" value="1"/>
</dbReference>
<evidence type="ECO:0000256" key="5">
    <source>
        <dbReference type="RuleBase" id="RU362028"/>
    </source>
</evidence>
<reference evidence="8" key="1">
    <citation type="submission" date="2020-04" db="EMBL/GenBank/DDBJ databases">
        <authorList>
            <person name="Zhang T."/>
        </authorList>
    </citation>
    <scope>NUCLEOTIDE SEQUENCE</scope>
    <source>
        <strain evidence="8">HKST-UBA02</strain>
    </source>
</reference>
<dbReference type="GO" id="GO:0003723">
    <property type="term" value="F:RNA binding"/>
    <property type="evidence" value="ECO:0007669"/>
    <property type="project" value="UniProtKB-KW"/>
</dbReference>
<dbReference type="EC" id="5.4.99.-" evidence="5"/>
<dbReference type="PANTHER" id="PTHR21600">
    <property type="entry name" value="MITOCHONDRIAL RNA PSEUDOURIDINE SYNTHASE"/>
    <property type="match status" value="1"/>
</dbReference>
<gene>
    <name evidence="8" type="ORF">KDA27_11230</name>
</gene>
<dbReference type="SMART" id="SM00363">
    <property type="entry name" value="S4"/>
    <property type="match status" value="1"/>
</dbReference>
<dbReference type="InterPro" id="IPR002942">
    <property type="entry name" value="S4_RNA-bd"/>
</dbReference>
<evidence type="ECO:0000313" key="8">
    <source>
        <dbReference type="EMBL" id="MCA9756364.1"/>
    </source>
</evidence>
<evidence type="ECO:0000256" key="3">
    <source>
        <dbReference type="PIRSR" id="PIRSR606225-1"/>
    </source>
</evidence>
<dbReference type="InterPro" id="IPR020103">
    <property type="entry name" value="PsdUridine_synth_cat_dom_sf"/>
</dbReference>
<name>A0A956SEJ2_UNCEI</name>
<dbReference type="Gene3D" id="3.10.290.10">
    <property type="entry name" value="RNA-binding S4 domain"/>
    <property type="match status" value="1"/>
</dbReference>
<dbReference type="GO" id="GO:0120159">
    <property type="term" value="F:rRNA pseudouridine synthase activity"/>
    <property type="evidence" value="ECO:0007669"/>
    <property type="project" value="UniProtKB-ARBA"/>
</dbReference>
<evidence type="ECO:0000256" key="1">
    <source>
        <dbReference type="ARBA" id="ARBA00010876"/>
    </source>
</evidence>
<feature type="active site" evidence="3">
    <location>
        <position position="165"/>
    </location>
</feature>
<dbReference type="PANTHER" id="PTHR21600:SF87">
    <property type="entry name" value="RNA PSEUDOURIDYLATE SYNTHASE DOMAIN-CONTAINING PROTEIN 1"/>
    <property type="match status" value="1"/>
</dbReference>
<reference evidence="8" key="2">
    <citation type="journal article" date="2021" name="Microbiome">
        <title>Successional dynamics and alternative stable states in a saline activated sludge microbial community over 9 years.</title>
        <authorList>
            <person name="Wang Y."/>
            <person name="Ye J."/>
            <person name="Ju F."/>
            <person name="Liu L."/>
            <person name="Boyd J.A."/>
            <person name="Deng Y."/>
            <person name="Parks D.H."/>
            <person name="Jiang X."/>
            <person name="Yin X."/>
            <person name="Woodcroft B.J."/>
            <person name="Tyson G.W."/>
            <person name="Hugenholtz P."/>
            <person name="Polz M.F."/>
            <person name="Zhang T."/>
        </authorList>
    </citation>
    <scope>NUCLEOTIDE SEQUENCE</scope>
    <source>
        <strain evidence="8">HKST-UBA02</strain>
    </source>
</reference>
<comment type="function">
    <text evidence="5">Responsible for synthesis of pseudouridine from uracil.</text>
</comment>
<keyword evidence="2 5" id="KW-0413">Isomerase</keyword>
<dbReference type="SUPFAM" id="SSF55174">
    <property type="entry name" value="Alpha-L RNA-binding motif"/>
    <property type="match status" value="1"/>
</dbReference>
<feature type="domain" description="RNA-binding S4" evidence="7">
    <location>
        <begin position="48"/>
        <end position="106"/>
    </location>
</feature>
<dbReference type="Proteomes" id="UP000739538">
    <property type="component" value="Unassembled WGS sequence"/>
</dbReference>
<protein>
    <recommendedName>
        <fullName evidence="5">Pseudouridine synthase</fullName>
        <ecNumber evidence="5">5.4.99.-</ecNumber>
    </recommendedName>
</protein>
<evidence type="ECO:0000313" key="9">
    <source>
        <dbReference type="Proteomes" id="UP000739538"/>
    </source>
</evidence>
<dbReference type="InterPro" id="IPR036986">
    <property type="entry name" value="S4_RNA-bd_sf"/>
</dbReference>
<dbReference type="Gene3D" id="3.30.2350.10">
    <property type="entry name" value="Pseudouridine synthase"/>
    <property type="match status" value="1"/>
</dbReference>
<dbReference type="CDD" id="cd02869">
    <property type="entry name" value="PseudoU_synth_RluA_like"/>
    <property type="match status" value="1"/>
</dbReference>
<dbReference type="InterPro" id="IPR006145">
    <property type="entry name" value="PsdUridine_synth_RsuA/RluA"/>
</dbReference>
<feature type="compositionally biased region" description="Acidic residues" evidence="6">
    <location>
        <begin position="11"/>
        <end position="20"/>
    </location>
</feature>
<comment type="caution">
    <text evidence="8">The sequence shown here is derived from an EMBL/GenBank/DDBJ whole genome shotgun (WGS) entry which is preliminary data.</text>
</comment>
<dbReference type="InterPro" id="IPR006224">
    <property type="entry name" value="PsdUridine_synth_RluA-like_CS"/>
</dbReference>
<sequence length="359" mass="40066">MQPSDPTWNELDSEDLEGSFDDLSGPPDSQARWVRHGTHLVPDTVGEERLDRYLSSRFNYRTRTQWVQIIKSGRVQVNGSVVRPSQPLRPGFRIDYEPEPIAEPSVSFEIGLLHEDSSLLAVDKPGDLPVHPSGRYFRNTLLSHLLEERGQTLDRPGLRVVHRLDRETSGVIVFGKTREVAGALGQQFETRTAKKRYLLVVHGAPHEEEFEVDGALGPRRNSRIRKAVGVVPEGEGRPARTEFQVLARGEHHSLLLARPLTGRLHQIRVHVQHAGFPIVGDKMYGLDEGIFLRFISGEELGPEDTARLVHPRQALHAYTLSLTHPATGAAFELRAPLPADLQELCARLGLSIPNEITAP</sequence>